<dbReference type="PANTHER" id="PTHR24232:SF6">
    <property type="entry name" value="PURINERGIC RECEPTOR P2Y, G-PROTEIN COUPLED 10B"/>
    <property type="match status" value="1"/>
</dbReference>
<dbReference type="EMBL" id="OX395140">
    <property type="protein sequence ID" value="CAI5793772.1"/>
    <property type="molecule type" value="Genomic_DNA"/>
</dbReference>
<feature type="transmembrane region" description="Helical" evidence="13">
    <location>
        <begin position="278"/>
        <end position="300"/>
    </location>
</feature>
<proteinExistence type="predicted"/>
<evidence type="ECO:0000256" key="8">
    <source>
        <dbReference type="ARBA" id="ARBA00023170"/>
    </source>
</evidence>
<dbReference type="SUPFAM" id="SSF81321">
    <property type="entry name" value="Family A G protein-coupled receptor-like"/>
    <property type="match status" value="1"/>
</dbReference>
<feature type="transmembrane region" description="Helical" evidence="13">
    <location>
        <begin position="140"/>
        <end position="162"/>
    </location>
</feature>
<evidence type="ECO:0000256" key="13">
    <source>
        <dbReference type="SAM" id="Phobius"/>
    </source>
</evidence>
<keyword evidence="8" id="KW-0675">Receptor</keyword>
<keyword evidence="10" id="KW-0807">Transducer</keyword>
<keyword evidence="7" id="KW-1015">Disulfide bond</keyword>
<keyword evidence="5" id="KW-0297">G-protein coupled receptor</keyword>
<evidence type="ECO:0000256" key="4">
    <source>
        <dbReference type="ARBA" id="ARBA00022989"/>
    </source>
</evidence>
<keyword evidence="6 13" id="KW-0472">Membrane</keyword>
<evidence type="ECO:0000256" key="10">
    <source>
        <dbReference type="ARBA" id="ARBA00023224"/>
    </source>
</evidence>
<evidence type="ECO:0000256" key="2">
    <source>
        <dbReference type="ARBA" id="ARBA00022475"/>
    </source>
</evidence>
<accession>A0AA35LCH9</accession>
<keyword evidence="4 13" id="KW-1133">Transmembrane helix</keyword>
<evidence type="ECO:0000313" key="15">
    <source>
        <dbReference type="Proteomes" id="UP001178461"/>
    </source>
</evidence>
<dbReference type="FunFam" id="1.20.1070.10:FF:000146">
    <property type="entry name" value="putative P2Y purinoceptor 10 isoform X1"/>
    <property type="match status" value="1"/>
</dbReference>
<dbReference type="GO" id="GO:0005886">
    <property type="term" value="C:plasma membrane"/>
    <property type="evidence" value="ECO:0007669"/>
    <property type="project" value="UniProtKB-SubCell"/>
</dbReference>
<dbReference type="GO" id="GO:0035025">
    <property type="term" value="P:positive regulation of Rho protein signal transduction"/>
    <property type="evidence" value="ECO:0007669"/>
    <property type="project" value="TreeGrafter"/>
</dbReference>
<dbReference type="PRINTS" id="PR01157">
    <property type="entry name" value="P2YPURNOCPTR"/>
</dbReference>
<dbReference type="Gene3D" id="1.20.1070.10">
    <property type="entry name" value="Rhodopsin 7-helix transmembrane proteins"/>
    <property type="match status" value="1"/>
</dbReference>
<feature type="transmembrane region" description="Helical" evidence="13">
    <location>
        <begin position="63"/>
        <end position="87"/>
    </location>
</feature>
<dbReference type="Pfam" id="PF00001">
    <property type="entry name" value="7tm_1"/>
    <property type="match status" value="1"/>
</dbReference>
<evidence type="ECO:0000256" key="9">
    <source>
        <dbReference type="ARBA" id="ARBA00023180"/>
    </source>
</evidence>
<comment type="subcellular location">
    <subcellularLocation>
        <location evidence="1">Cell membrane</location>
        <topology evidence="1">Multi-pass membrane protein</topology>
    </subcellularLocation>
</comment>
<evidence type="ECO:0000313" key="14">
    <source>
        <dbReference type="EMBL" id="CAI5793772.1"/>
    </source>
</evidence>
<dbReference type="GO" id="GO:0004930">
    <property type="term" value="F:G protein-coupled receptor activity"/>
    <property type="evidence" value="ECO:0007669"/>
    <property type="project" value="UniProtKB-KW"/>
</dbReference>
<reference evidence="14" key="1">
    <citation type="submission" date="2022-12" db="EMBL/GenBank/DDBJ databases">
        <authorList>
            <person name="Alioto T."/>
            <person name="Alioto T."/>
            <person name="Gomez Garrido J."/>
        </authorList>
    </citation>
    <scope>NUCLEOTIDE SEQUENCE</scope>
</reference>
<keyword evidence="2" id="KW-1003">Cell membrane</keyword>
<evidence type="ECO:0000256" key="6">
    <source>
        <dbReference type="ARBA" id="ARBA00023136"/>
    </source>
</evidence>
<evidence type="ECO:0000256" key="1">
    <source>
        <dbReference type="ARBA" id="ARBA00004651"/>
    </source>
</evidence>
<feature type="transmembrane region" description="Helical" evidence="13">
    <location>
        <begin position="187"/>
        <end position="212"/>
    </location>
</feature>
<gene>
    <name evidence="14" type="ORF">PODLI_1B017853</name>
</gene>
<sequence length="366" mass="41865">MATDLIKMLNNQSSENCPDPPMHFQASLYAVIYIIIFVPGLLGNSIALWVLCHFIKKRSKAVVFMMNLAVADLTHVVSLPLRMYYYINHSWPFGGFLCQLCFYLKYLNMYASICFLTCISIQRYLFLLHPFKAKDWKCRYDVAISAAIWTVVGAACLPLPILRSPRLSNNTNICFADLEVQRLSMGASITLVIVAEFCAFVAPVVIVIYCTWKMRQSLQEPHSPLQHTNEKQKAWHMILGCAAVFFICFTPYHVNFPIFMMVKQNMVTNCSVRHRALYFHPISLCLASLNCCLDPILYYFMTSEFRERFKCSSACPLSCLKSLDSSSSRTSEVELKSKADNKNKNVLMAYFWTLRPHDGMESPLSC</sequence>
<evidence type="ECO:0000256" key="5">
    <source>
        <dbReference type="ARBA" id="ARBA00023040"/>
    </source>
</evidence>
<evidence type="ECO:0000256" key="11">
    <source>
        <dbReference type="ARBA" id="ARBA00056731"/>
    </source>
</evidence>
<comment type="function">
    <text evidence="11">Putative receptor for purines coupled to G-proteins.</text>
</comment>
<organism evidence="14 15">
    <name type="scientific">Podarcis lilfordi</name>
    <name type="common">Lilford's wall lizard</name>
    <dbReference type="NCBI Taxonomy" id="74358"/>
    <lineage>
        <taxon>Eukaryota</taxon>
        <taxon>Metazoa</taxon>
        <taxon>Chordata</taxon>
        <taxon>Craniata</taxon>
        <taxon>Vertebrata</taxon>
        <taxon>Euteleostomi</taxon>
        <taxon>Lepidosauria</taxon>
        <taxon>Squamata</taxon>
        <taxon>Bifurcata</taxon>
        <taxon>Unidentata</taxon>
        <taxon>Episquamata</taxon>
        <taxon>Laterata</taxon>
        <taxon>Lacertibaenia</taxon>
        <taxon>Lacertidae</taxon>
        <taxon>Podarcis</taxon>
    </lineage>
</organism>
<evidence type="ECO:0000256" key="12">
    <source>
        <dbReference type="ARBA" id="ARBA00073510"/>
    </source>
</evidence>
<dbReference type="InterPro" id="IPR000276">
    <property type="entry name" value="GPCR_Rhodpsn"/>
</dbReference>
<evidence type="ECO:0000256" key="7">
    <source>
        <dbReference type="ARBA" id="ARBA00023157"/>
    </source>
</evidence>
<keyword evidence="3 13" id="KW-0812">Transmembrane</keyword>
<protein>
    <recommendedName>
        <fullName evidence="12">Putative P2Y purinoceptor 10</fullName>
    </recommendedName>
</protein>
<feature type="transmembrane region" description="Helical" evidence="13">
    <location>
        <begin position="107"/>
        <end position="128"/>
    </location>
</feature>
<evidence type="ECO:0000256" key="3">
    <source>
        <dbReference type="ARBA" id="ARBA00022692"/>
    </source>
</evidence>
<dbReference type="AlphaFoldDB" id="A0AA35LCH9"/>
<keyword evidence="15" id="KW-1185">Reference proteome</keyword>
<dbReference type="GO" id="GO:0007200">
    <property type="term" value="P:phospholipase C-activating G protein-coupled receptor signaling pathway"/>
    <property type="evidence" value="ECO:0007669"/>
    <property type="project" value="TreeGrafter"/>
</dbReference>
<feature type="transmembrane region" description="Helical" evidence="13">
    <location>
        <begin position="28"/>
        <end position="51"/>
    </location>
</feature>
<dbReference type="PANTHER" id="PTHR24232">
    <property type="entry name" value="G-PROTEIN COUPLED RECEPTOR"/>
    <property type="match status" value="1"/>
</dbReference>
<feature type="transmembrane region" description="Helical" evidence="13">
    <location>
        <begin position="233"/>
        <end position="254"/>
    </location>
</feature>
<name>A0AA35LCH9_9SAUR</name>
<dbReference type="PRINTS" id="PR00237">
    <property type="entry name" value="GPCRRHODOPSN"/>
</dbReference>
<dbReference type="Proteomes" id="UP001178461">
    <property type="component" value="Chromosome Z"/>
</dbReference>
<keyword evidence="9" id="KW-0325">Glycoprotein</keyword>